<reference evidence="2" key="1">
    <citation type="journal article" date="2019" name="Curr. Biol.">
        <title>Genome Sequence of Striga asiatica Provides Insight into the Evolution of Plant Parasitism.</title>
        <authorList>
            <person name="Yoshida S."/>
            <person name="Kim S."/>
            <person name="Wafula E.K."/>
            <person name="Tanskanen J."/>
            <person name="Kim Y.M."/>
            <person name="Honaas L."/>
            <person name="Yang Z."/>
            <person name="Spallek T."/>
            <person name="Conn C.E."/>
            <person name="Ichihashi Y."/>
            <person name="Cheong K."/>
            <person name="Cui S."/>
            <person name="Der J.P."/>
            <person name="Gundlach H."/>
            <person name="Jiao Y."/>
            <person name="Hori C."/>
            <person name="Ishida J.K."/>
            <person name="Kasahara H."/>
            <person name="Kiba T."/>
            <person name="Kim M.S."/>
            <person name="Koo N."/>
            <person name="Laohavisit A."/>
            <person name="Lee Y.H."/>
            <person name="Lumba S."/>
            <person name="McCourt P."/>
            <person name="Mortimer J.C."/>
            <person name="Mutuku J.M."/>
            <person name="Nomura T."/>
            <person name="Sasaki-Sekimoto Y."/>
            <person name="Seto Y."/>
            <person name="Wang Y."/>
            <person name="Wakatake T."/>
            <person name="Sakakibara H."/>
            <person name="Demura T."/>
            <person name="Yamaguchi S."/>
            <person name="Yoneyama K."/>
            <person name="Manabe R.I."/>
            <person name="Nelson D.C."/>
            <person name="Schulman A.H."/>
            <person name="Timko M.P."/>
            <person name="dePamphilis C.W."/>
            <person name="Choi D."/>
            <person name="Shirasu K."/>
        </authorList>
    </citation>
    <scope>NUCLEOTIDE SEQUENCE [LARGE SCALE GENOMIC DNA]</scope>
    <source>
        <strain evidence="2">cv. UVA1</strain>
    </source>
</reference>
<dbReference type="GO" id="GO:0016740">
    <property type="term" value="F:transferase activity"/>
    <property type="evidence" value="ECO:0007669"/>
    <property type="project" value="UniProtKB-KW"/>
</dbReference>
<dbReference type="EMBL" id="BKCP01013181">
    <property type="protein sequence ID" value="GER57139.1"/>
    <property type="molecule type" value="Genomic_DNA"/>
</dbReference>
<dbReference type="Proteomes" id="UP000325081">
    <property type="component" value="Unassembled WGS sequence"/>
</dbReference>
<sequence length="177" mass="20212">MRLVAVANRVGRWQMGGVSARSEVEAVTVELTARGVKPGPWRWDWRLAAAGYEEQAENEGDRHSRASFKKANSHILTFRENMYLTFETEDHSLFPQAIAGISKAHHQTRDSNICRTKPDFARPKAREIGYMRGSTKARRTVLIFMELMEDKDEESVFMNAIDKEIIISKFLQAEPAL</sequence>
<evidence type="ECO:0000313" key="1">
    <source>
        <dbReference type="EMBL" id="GER57139.1"/>
    </source>
</evidence>
<organism evidence="1 2">
    <name type="scientific">Striga asiatica</name>
    <name type="common">Asiatic witchweed</name>
    <name type="synonym">Buchnera asiatica</name>
    <dbReference type="NCBI Taxonomy" id="4170"/>
    <lineage>
        <taxon>Eukaryota</taxon>
        <taxon>Viridiplantae</taxon>
        <taxon>Streptophyta</taxon>
        <taxon>Embryophyta</taxon>
        <taxon>Tracheophyta</taxon>
        <taxon>Spermatophyta</taxon>
        <taxon>Magnoliopsida</taxon>
        <taxon>eudicotyledons</taxon>
        <taxon>Gunneridae</taxon>
        <taxon>Pentapetalae</taxon>
        <taxon>asterids</taxon>
        <taxon>lamiids</taxon>
        <taxon>Lamiales</taxon>
        <taxon>Orobanchaceae</taxon>
        <taxon>Buchnereae</taxon>
        <taxon>Striga</taxon>
    </lineage>
</organism>
<keyword evidence="1" id="KW-0808">Transferase</keyword>
<protein>
    <submittedName>
        <fullName evidence="1">Glutamyl-tRNA(Gln) amidotransferase subunit A</fullName>
    </submittedName>
</protein>
<dbReference type="AlphaFoldDB" id="A0A5A7RJ13"/>
<keyword evidence="2" id="KW-1185">Reference proteome</keyword>
<comment type="caution">
    <text evidence="1">The sequence shown here is derived from an EMBL/GenBank/DDBJ whole genome shotgun (WGS) entry which is preliminary data.</text>
</comment>
<proteinExistence type="predicted"/>
<accession>A0A5A7RJ13</accession>
<evidence type="ECO:0000313" key="2">
    <source>
        <dbReference type="Proteomes" id="UP000325081"/>
    </source>
</evidence>
<name>A0A5A7RJ13_STRAF</name>
<gene>
    <name evidence="1" type="ORF">STAS_34946</name>
</gene>